<evidence type="ECO:0000256" key="1">
    <source>
        <dbReference type="SAM" id="Phobius"/>
    </source>
</evidence>
<accession>A0A6V7P9J2</accession>
<reference evidence="2" key="1">
    <citation type="submission" date="2020-07" db="EMBL/GenBank/DDBJ databases">
        <authorList>
            <person name="Lin J."/>
        </authorList>
    </citation>
    <scope>NUCLEOTIDE SEQUENCE</scope>
</reference>
<keyword evidence="1" id="KW-0472">Membrane</keyword>
<dbReference type="EMBL" id="LR862146">
    <property type="protein sequence ID" value="CAD1827502.1"/>
    <property type="molecule type" value="Genomic_DNA"/>
</dbReference>
<keyword evidence="1" id="KW-1133">Transmembrane helix</keyword>
<sequence length="137" mass="16507">MSDFLSPEQKVKIDDKALTTIQLCLSDEVLREVLNEKIAAGLWLKWESLYMTKFLTNKLYLKQRFFILYMAGGIFIKSYLDEFNLCLIDVKLRRMMKDYYCYVLYRPLTRIFVRPSCLDEILYTLIMLNHLFFQKEN</sequence>
<dbReference type="Pfam" id="PF14223">
    <property type="entry name" value="Retrotran_gag_2"/>
    <property type="match status" value="1"/>
</dbReference>
<keyword evidence="1" id="KW-0812">Transmembrane</keyword>
<dbReference type="AlphaFoldDB" id="A0A6V7P9J2"/>
<evidence type="ECO:0000313" key="2">
    <source>
        <dbReference type="EMBL" id="CAD1827502.1"/>
    </source>
</evidence>
<gene>
    <name evidence="2" type="ORF">CB5_LOCUS10713</name>
</gene>
<evidence type="ECO:0008006" key="3">
    <source>
        <dbReference type="Google" id="ProtNLM"/>
    </source>
</evidence>
<name>A0A6V7P9J2_ANACO</name>
<proteinExistence type="predicted"/>
<organism evidence="2">
    <name type="scientific">Ananas comosus var. bracteatus</name>
    <name type="common">red pineapple</name>
    <dbReference type="NCBI Taxonomy" id="296719"/>
    <lineage>
        <taxon>Eukaryota</taxon>
        <taxon>Viridiplantae</taxon>
        <taxon>Streptophyta</taxon>
        <taxon>Embryophyta</taxon>
        <taxon>Tracheophyta</taxon>
        <taxon>Spermatophyta</taxon>
        <taxon>Magnoliopsida</taxon>
        <taxon>Liliopsida</taxon>
        <taxon>Poales</taxon>
        <taxon>Bromeliaceae</taxon>
        <taxon>Bromelioideae</taxon>
        <taxon>Ananas</taxon>
    </lineage>
</organism>
<protein>
    <recommendedName>
        <fullName evidence="3">Reverse transcriptase Ty1/copia-type domain-containing protein</fullName>
    </recommendedName>
</protein>
<feature type="transmembrane region" description="Helical" evidence="1">
    <location>
        <begin position="66"/>
        <end position="87"/>
    </location>
</feature>